<protein>
    <recommendedName>
        <fullName evidence="4">F-box domain-containing protein</fullName>
    </recommendedName>
</protein>
<organism evidence="2 3">
    <name type="scientific">Gymnopus androsaceus JB14</name>
    <dbReference type="NCBI Taxonomy" id="1447944"/>
    <lineage>
        <taxon>Eukaryota</taxon>
        <taxon>Fungi</taxon>
        <taxon>Dikarya</taxon>
        <taxon>Basidiomycota</taxon>
        <taxon>Agaricomycotina</taxon>
        <taxon>Agaricomycetes</taxon>
        <taxon>Agaricomycetidae</taxon>
        <taxon>Agaricales</taxon>
        <taxon>Marasmiineae</taxon>
        <taxon>Omphalotaceae</taxon>
        <taxon>Gymnopus</taxon>
    </lineage>
</organism>
<feature type="non-terminal residue" evidence="2">
    <location>
        <position position="1"/>
    </location>
</feature>
<reference evidence="2" key="1">
    <citation type="journal article" date="2019" name="Environ. Microbiol.">
        <title>Fungal ecological strategies reflected in gene transcription - a case study of two litter decomposers.</title>
        <authorList>
            <person name="Barbi F."/>
            <person name="Kohler A."/>
            <person name="Barry K."/>
            <person name="Baskaran P."/>
            <person name="Daum C."/>
            <person name="Fauchery L."/>
            <person name="Ihrmark K."/>
            <person name="Kuo A."/>
            <person name="LaButti K."/>
            <person name="Lipzen A."/>
            <person name="Morin E."/>
            <person name="Grigoriev I.V."/>
            <person name="Henrissat B."/>
            <person name="Lindahl B."/>
            <person name="Martin F."/>
        </authorList>
    </citation>
    <scope>NUCLEOTIDE SEQUENCE</scope>
    <source>
        <strain evidence="2">JB14</strain>
    </source>
</reference>
<feature type="non-terminal residue" evidence="2">
    <location>
        <position position="116"/>
    </location>
</feature>
<evidence type="ECO:0000256" key="1">
    <source>
        <dbReference type="SAM" id="MobiDB-lite"/>
    </source>
</evidence>
<dbReference type="OrthoDB" id="3365698at2759"/>
<feature type="compositionally biased region" description="Basic and acidic residues" evidence="1">
    <location>
        <begin position="8"/>
        <end position="18"/>
    </location>
</feature>
<dbReference type="Proteomes" id="UP000799118">
    <property type="component" value="Unassembled WGS sequence"/>
</dbReference>
<accession>A0A6A4I130</accession>
<evidence type="ECO:0000313" key="2">
    <source>
        <dbReference type="EMBL" id="KAE9402624.1"/>
    </source>
</evidence>
<dbReference type="EMBL" id="ML769433">
    <property type="protein sequence ID" value="KAE9402624.1"/>
    <property type="molecule type" value="Genomic_DNA"/>
</dbReference>
<evidence type="ECO:0008006" key="4">
    <source>
        <dbReference type="Google" id="ProtNLM"/>
    </source>
</evidence>
<proteinExistence type="predicted"/>
<gene>
    <name evidence="2" type="ORF">BT96DRAFT_777974</name>
</gene>
<dbReference type="AlphaFoldDB" id="A0A6A4I130"/>
<sequence length="116" mass="13217">DYVPSTEDLGHLKARRTEPQLQLTQSESELARVQSLLDDILLQQETVKKYVDAHRALMSPMRRIPAETLAEILVCCLPDDQLPVRDLAEAPLLFTTVSREWRRTAIATPALWDSLH</sequence>
<feature type="region of interest" description="Disordered" evidence="1">
    <location>
        <begin position="1"/>
        <end position="23"/>
    </location>
</feature>
<name>A0A6A4I130_9AGAR</name>
<evidence type="ECO:0000313" key="3">
    <source>
        <dbReference type="Proteomes" id="UP000799118"/>
    </source>
</evidence>
<keyword evidence="3" id="KW-1185">Reference proteome</keyword>